<evidence type="ECO:0000256" key="1">
    <source>
        <dbReference type="ARBA" id="ARBA00004477"/>
    </source>
</evidence>
<evidence type="ECO:0000313" key="15">
    <source>
        <dbReference type="Proteomes" id="UP000243081"/>
    </source>
</evidence>
<evidence type="ECO:0000256" key="7">
    <source>
        <dbReference type="ARBA" id="ARBA00022679"/>
    </source>
</evidence>
<feature type="transmembrane region" description="Helical" evidence="13">
    <location>
        <begin position="115"/>
        <end position="134"/>
    </location>
</feature>
<evidence type="ECO:0000256" key="11">
    <source>
        <dbReference type="ARBA" id="ARBA00023136"/>
    </source>
</evidence>
<comment type="caution">
    <text evidence="13">Lacks conserved residue(s) required for the propagation of feature annotation.</text>
</comment>
<evidence type="ECO:0000256" key="2">
    <source>
        <dbReference type="ARBA" id="ARBA00004687"/>
    </source>
</evidence>
<evidence type="ECO:0000256" key="9">
    <source>
        <dbReference type="ARBA" id="ARBA00022824"/>
    </source>
</evidence>
<comment type="subcellular location">
    <subcellularLocation>
        <location evidence="1 13">Endoplasmic reticulum membrane</location>
        <topology evidence="1 13">Multi-pass membrane protein</topology>
    </subcellularLocation>
</comment>
<keyword evidence="6 13" id="KW-0328">Glycosyltransferase</keyword>
<keyword evidence="5 13" id="KW-0337">GPI-anchor biosynthesis</keyword>
<dbReference type="Pfam" id="PF05007">
    <property type="entry name" value="Mannosyl_trans"/>
    <property type="match status" value="1"/>
</dbReference>
<dbReference type="EMBL" id="LUKN01001755">
    <property type="protein sequence ID" value="OAR00300.1"/>
    <property type="molecule type" value="Genomic_DNA"/>
</dbReference>
<evidence type="ECO:0000256" key="4">
    <source>
        <dbReference type="ARBA" id="ARBA00013797"/>
    </source>
</evidence>
<comment type="pathway">
    <text evidence="2 13">Glycolipid biosynthesis; glycosylphosphatidylinositol-anchor biosynthesis.</text>
</comment>
<sequence length="320" mass="35085">GRGLTARRAGAFAAIWLWNPMVAAISTRGSSEGLLGGLTMALLWAVEGRRVALAGALLGLGVHFKIYPFIYAPAIVWWMDEERMRGGAAPASKTKTSPSLVEAAVNFVTVARVKLAVVSLSTFTALNLLMYSIYGTPFLVHTYFHHVTRIDHRHNFSPYNMLLYINSATPADSGPTASLHTESLAFVPQLLLSCVLIPLVLAKKDLATSMMAQTFAFVTFNKVCTSQYFLWYMIFLPLHLPGSSLLRSPKLGVSALLLWVVAQGAWLQQGYELEFLGKSTFLPGLWLASLGFFLVNCWILGIIIDDGAQRPVIHGKTHTD</sequence>
<feature type="transmembrane region" description="Helical" evidence="13">
    <location>
        <begin position="51"/>
        <end position="78"/>
    </location>
</feature>
<dbReference type="EC" id="2.4.1.-" evidence="13"/>
<keyword evidence="11 13" id="KW-0472">Membrane</keyword>
<evidence type="ECO:0000256" key="6">
    <source>
        <dbReference type="ARBA" id="ARBA00022676"/>
    </source>
</evidence>
<keyword evidence="8 13" id="KW-0812">Transmembrane</keyword>
<keyword evidence="15" id="KW-1185">Reference proteome</keyword>
<name>A0A179IET9_CORDF</name>
<evidence type="ECO:0000256" key="3">
    <source>
        <dbReference type="ARBA" id="ARBA00011071"/>
    </source>
</evidence>
<comment type="caution">
    <text evidence="14">The sequence shown here is derived from an EMBL/GenBank/DDBJ whole genome shotgun (WGS) entry which is preliminary data.</text>
</comment>
<organism evidence="14 15">
    <name type="scientific">Cordyceps confragosa</name>
    <name type="common">Lecanicillium lecanii</name>
    <dbReference type="NCBI Taxonomy" id="2714763"/>
    <lineage>
        <taxon>Eukaryota</taxon>
        <taxon>Fungi</taxon>
        <taxon>Dikarya</taxon>
        <taxon>Ascomycota</taxon>
        <taxon>Pezizomycotina</taxon>
        <taxon>Sordariomycetes</taxon>
        <taxon>Hypocreomycetidae</taxon>
        <taxon>Hypocreales</taxon>
        <taxon>Cordycipitaceae</taxon>
        <taxon>Akanthomyces</taxon>
    </lineage>
</organism>
<dbReference type="OMA" id="CRWPAYG"/>
<dbReference type="UniPathway" id="UPA00196"/>
<keyword evidence="9 13" id="KW-0256">Endoplasmic reticulum</keyword>
<comment type="function">
    <text evidence="12 13">Mannosyltransferase involved in glycosylphosphatidylinositol-anchor biosynthesis. Transfers the first alpha-1,4-mannose to GlcN-acyl-PI during GPI precursor assembly. Required for cell wall integrity.</text>
</comment>
<keyword evidence="10 13" id="KW-1133">Transmembrane helix</keyword>
<dbReference type="GO" id="GO:1990529">
    <property type="term" value="C:glycosylphosphatidylinositol-mannosyltransferase I complex"/>
    <property type="evidence" value="ECO:0007669"/>
    <property type="project" value="TreeGrafter"/>
</dbReference>
<keyword evidence="7 13" id="KW-0808">Transferase</keyword>
<evidence type="ECO:0000313" key="14">
    <source>
        <dbReference type="EMBL" id="OAR00300.1"/>
    </source>
</evidence>
<accession>A0A179IET9</accession>
<evidence type="ECO:0000256" key="12">
    <source>
        <dbReference type="ARBA" id="ARBA00025399"/>
    </source>
</evidence>
<feature type="transmembrane region" description="Helical" evidence="13">
    <location>
        <begin position="280"/>
        <end position="304"/>
    </location>
</feature>
<evidence type="ECO:0000256" key="13">
    <source>
        <dbReference type="RuleBase" id="RU365064"/>
    </source>
</evidence>
<feature type="transmembrane region" description="Helical" evidence="13">
    <location>
        <begin position="214"/>
        <end position="231"/>
    </location>
</feature>
<evidence type="ECO:0000256" key="8">
    <source>
        <dbReference type="ARBA" id="ARBA00022692"/>
    </source>
</evidence>
<feature type="non-terminal residue" evidence="14">
    <location>
        <position position="1"/>
    </location>
</feature>
<dbReference type="InterPro" id="IPR007704">
    <property type="entry name" value="PIG-M"/>
</dbReference>
<reference evidence="14 15" key="1">
    <citation type="submission" date="2016-03" db="EMBL/GenBank/DDBJ databases">
        <title>Fine-scale spatial genetic structure of a fungal parasite of coffee scale insects.</title>
        <authorList>
            <person name="Jackson D."/>
            <person name="Zemenick K.A."/>
            <person name="Malloure B."/>
            <person name="Quandt C.A."/>
            <person name="James T.Y."/>
        </authorList>
    </citation>
    <scope>NUCLEOTIDE SEQUENCE [LARGE SCALE GENOMIC DNA]</scope>
    <source>
        <strain evidence="14 15">UM487</strain>
    </source>
</reference>
<feature type="transmembrane region" description="Helical" evidence="13">
    <location>
        <begin position="183"/>
        <end position="202"/>
    </location>
</feature>
<dbReference type="GO" id="GO:0005789">
    <property type="term" value="C:endoplasmic reticulum membrane"/>
    <property type="evidence" value="ECO:0007669"/>
    <property type="project" value="UniProtKB-SubCell"/>
</dbReference>
<evidence type="ECO:0000256" key="5">
    <source>
        <dbReference type="ARBA" id="ARBA00022502"/>
    </source>
</evidence>
<dbReference type="GO" id="GO:0051751">
    <property type="term" value="F:alpha-1,4-mannosyltransferase activity"/>
    <property type="evidence" value="ECO:0007669"/>
    <property type="project" value="InterPro"/>
</dbReference>
<dbReference type="GO" id="GO:0006506">
    <property type="term" value="P:GPI anchor biosynthetic process"/>
    <property type="evidence" value="ECO:0007669"/>
    <property type="project" value="UniProtKB-UniPathway"/>
</dbReference>
<evidence type="ECO:0000256" key="10">
    <source>
        <dbReference type="ARBA" id="ARBA00022989"/>
    </source>
</evidence>
<dbReference type="GO" id="GO:0004376">
    <property type="term" value="F:GPI mannosyltransferase activity"/>
    <property type="evidence" value="ECO:0007669"/>
    <property type="project" value="InterPro"/>
</dbReference>
<dbReference type="AlphaFoldDB" id="A0A179IET9"/>
<dbReference type="PANTHER" id="PTHR12886">
    <property type="entry name" value="PIG-M MANNOSYLTRANSFERASE"/>
    <property type="match status" value="1"/>
</dbReference>
<dbReference type="Proteomes" id="UP000243081">
    <property type="component" value="Unassembled WGS sequence"/>
</dbReference>
<protein>
    <recommendedName>
        <fullName evidence="4 13">GPI mannosyltransferase 1</fullName>
        <ecNumber evidence="13">2.4.1.-</ecNumber>
    </recommendedName>
    <alternativeName>
        <fullName evidence="13">GPI mannosyltransferase I</fullName>
    </alternativeName>
</protein>
<proteinExistence type="inferred from homology"/>
<dbReference type="OrthoDB" id="1741594at2759"/>
<gene>
    <name evidence="14" type="ORF">LLEC1_03796</name>
</gene>
<dbReference type="PANTHER" id="PTHR12886:SF0">
    <property type="entry name" value="GPI MANNOSYLTRANSFERASE 1"/>
    <property type="match status" value="1"/>
</dbReference>
<comment type="similarity">
    <text evidence="3 13">Belongs to the PIGM family.</text>
</comment>